<evidence type="ECO:0000256" key="1">
    <source>
        <dbReference type="SAM" id="Phobius"/>
    </source>
</evidence>
<keyword evidence="1" id="KW-1133">Transmembrane helix</keyword>
<keyword evidence="1" id="KW-0472">Membrane</keyword>
<name>A0A175WHB1_9PEZI</name>
<keyword evidence="3" id="KW-1185">Reference proteome</keyword>
<sequence>LSISESYYERVLNALNAFVCSNASVALVYLAKYDDGSMTATVGLSSTRWLSPGFCSGASPSLHWRS</sequence>
<dbReference type="EMBL" id="LCTW02000005">
    <property type="protein sequence ID" value="KXX82955.1"/>
    <property type="molecule type" value="Genomic_DNA"/>
</dbReference>
<dbReference type="VEuPathDB" id="FungiDB:MMYC01_200410"/>
<gene>
    <name evidence="2" type="ORF">MMYC01_200410</name>
</gene>
<evidence type="ECO:0000313" key="2">
    <source>
        <dbReference type="EMBL" id="KXX82955.1"/>
    </source>
</evidence>
<reference evidence="2 3" key="1">
    <citation type="journal article" date="2016" name="Genome Announc.">
        <title>Genome Sequence of Madurella mycetomatis mm55, Isolated from a Human Mycetoma Case in Sudan.</title>
        <authorList>
            <person name="Smit S."/>
            <person name="Derks M.F."/>
            <person name="Bervoets S."/>
            <person name="Fahal A."/>
            <person name="van Leeuwen W."/>
            <person name="van Belkum A."/>
            <person name="van de Sande W.W."/>
        </authorList>
    </citation>
    <scope>NUCLEOTIDE SEQUENCE [LARGE SCALE GENOMIC DNA]</scope>
    <source>
        <strain evidence="3">mm55</strain>
    </source>
</reference>
<feature type="transmembrane region" description="Helical" evidence="1">
    <location>
        <begin position="12"/>
        <end position="31"/>
    </location>
</feature>
<organism evidence="2 3">
    <name type="scientific">Madurella mycetomatis</name>
    <dbReference type="NCBI Taxonomy" id="100816"/>
    <lineage>
        <taxon>Eukaryota</taxon>
        <taxon>Fungi</taxon>
        <taxon>Dikarya</taxon>
        <taxon>Ascomycota</taxon>
        <taxon>Pezizomycotina</taxon>
        <taxon>Sordariomycetes</taxon>
        <taxon>Sordariomycetidae</taxon>
        <taxon>Sordariales</taxon>
        <taxon>Sordariales incertae sedis</taxon>
        <taxon>Madurella</taxon>
    </lineage>
</organism>
<protein>
    <submittedName>
        <fullName evidence="2">Uncharacterized protein</fullName>
    </submittedName>
</protein>
<dbReference type="Proteomes" id="UP000078237">
    <property type="component" value="Unassembled WGS sequence"/>
</dbReference>
<keyword evidence="1" id="KW-0812">Transmembrane</keyword>
<evidence type="ECO:0000313" key="3">
    <source>
        <dbReference type="Proteomes" id="UP000078237"/>
    </source>
</evidence>
<comment type="caution">
    <text evidence="2">The sequence shown here is derived from an EMBL/GenBank/DDBJ whole genome shotgun (WGS) entry which is preliminary data.</text>
</comment>
<proteinExistence type="predicted"/>
<dbReference type="AlphaFoldDB" id="A0A175WHB1"/>
<feature type="non-terminal residue" evidence="2">
    <location>
        <position position="1"/>
    </location>
</feature>
<accession>A0A175WHB1</accession>